<name>A0ABS9BNE8_9BACT</name>
<feature type="chain" id="PRO_5047528452" description="Proline iminopeptidase" evidence="11">
    <location>
        <begin position="19"/>
        <end position="356"/>
    </location>
</feature>
<evidence type="ECO:0000313" key="13">
    <source>
        <dbReference type="EMBL" id="MCF1749590.1"/>
    </source>
</evidence>
<keyword evidence="9 13" id="KW-0378">Hydrolase</keyword>
<dbReference type="InterPro" id="IPR002410">
    <property type="entry name" value="Peptidase_S33"/>
</dbReference>
<evidence type="ECO:0000256" key="6">
    <source>
        <dbReference type="ARBA" id="ARBA00022438"/>
    </source>
</evidence>
<evidence type="ECO:0000256" key="5">
    <source>
        <dbReference type="ARBA" id="ARBA00021843"/>
    </source>
</evidence>
<evidence type="ECO:0000256" key="2">
    <source>
        <dbReference type="ARBA" id="ARBA00004496"/>
    </source>
</evidence>
<organism evidence="13 14">
    <name type="scientific">Mariniradius sediminis</name>
    <dbReference type="NCBI Taxonomy" id="2909237"/>
    <lineage>
        <taxon>Bacteria</taxon>
        <taxon>Pseudomonadati</taxon>
        <taxon>Bacteroidota</taxon>
        <taxon>Cytophagia</taxon>
        <taxon>Cytophagales</taxon>
        <taxon>Cyclobacteriaceae</taxon>
        <taxon>Mariniradius</taxon>
    </lineage>
</organism>
<protein>
    <recommendedName>
        <fullName evidence="5">Proline iminopeptidase</fullName>
        <ecNumber evidence="4">3.4.11.5</ecNumber>
    </recommendedName>
    <alternativeName>
        <fullName evidence="10">Prolyl aminopeptidase</fullName>
    </alternativeName>
</protein>
<evidence type="ECO:0000256" key="3">
    <source>
        <dbReference type="ARBA" id="ARBA00010088"/>
    </source>
</evidence>
<evidence type="ECO:0000256" key="9">
    <source>
        <dbReference type="ARBA" id="ARBA00022801"/>
    </source>
</evidence>
<dbReference type="Proteomes" id="UP001201449">
    <property type="component" value="Unassembled WGS sequence"/>
</dbReference>
<feature type="signal peptide" evidence="11">
    <location>
        <begin position="1"/>
        <end position="18"/>
    </location>
</feature>
<evidence type="ECO:0000256" key="8">
    <source>
        <dbReference type="ARBA" id="ARBA00022670"/>
    </source>
</evidence>
<dbReference type="InterPro" id="IPR005944">
    <property type="entry name" value="Pro_iminopeptidase"/>
</dbReference>
<evidence type="ECO:0000256" key="1">
    <source>
        <dbReference type="ARBA" id="ARBA00001585"/>
    </source>
</evidence>
<evidence type="ECO:0000259" key="12">
    <source>
        <dbReference type="Pfam" id="PF00561"/>
    </source>
</evidence>
<proteinExistence type="inferred from homology"/>
<evidence type="ECO:0000313" key="14">
    <source>
        <dbReference type="Proteomes" id="UP001201449"/>
    </source>
</evidence>
<keyword evidence="11" id="KW-0732">Signal</keyword>
<comment type="catalytic activity">
    <reaction evidence="1">
        <text>Release of N-terminal proline from a peptide.</text>
        <dbReference type="EC" id="3.4.11.5"/>
    </reaction>
</comment>
<dbReference type="SUPFAM" id="SSF53474">
    <property type="entry name" value="alpha/beta-Hydrolases"/>
    <property type="match status" value="1"/>
</dbReference>
<evidence type="ECO:0000256" key="4">
    <source>
        <dbReference type="ARBA" id="ARBA00012568"/>
    </source>
</evidence>
<dbReference type="Pfam" id="PF00561">
    <property type="entry name" value="Abhydrolase_1"/>
    <property type="match status" value="1"/>
</dbReference>
<accession>A0ABS9BNE8</accession>
<evidence type="ECO:0000256" key="10">
    <source>
        <dbReference type="ARBA" id="ARBA00029605"/>
    </source>
</evidence>
<evidence type="ECO:0000256" key="11">
    <source>
        <dbReference type="SAM" id="SignalP"/>
    </source>
</evidence>
<dbReference type="GO" id="GO:0016787">
    <property type="term" value="F:hydrolase activity"/>
    <property type="evidence" value="ECO:0007669"/>
    <property type="project" value="UniProtKB-KW"/>
</dbReference>
<dbReference type="PANTHER" id="PTHR43722">
    <property type="entry name" value="PROLINE IMINOPEPTIDASE"/>
    <property type="match status" value="1"/>
</dbReference>
<dbReference type="PANTHER" id="PTHR43722:SF1">
    <property type="entry name" value="PROLINE IMINOPEPTIDASE"/>
    <property type="match status" value="1"/>
</dbReference>
<dbReference type="PRINTS" id="PR00793">
    <property type="entry name" value="PROAMNOPTASE"/>
</dbReference>
<comment type="caution">
    <text evidence="13">The sequence shown here is derived from an EMBL/GenBank/DDBJ whole genome shotgun (WGS) entry which is preliminary data.</text>
</comment>
<dbReference type="InterPro" id="IPR000073">
    <property type="entry name" value="AB_hydrolase_1"/>
</dbReference>
<dbReference type="RefSeq" id="WP_234859777.1">
    <property type="nucleotide sequence ID" value="NZ_JAKEVZ010000001.1"/>
</dbReference>
<dbReference type="InterPro" id="IPR029058">
    <property type="entry name" value="AB_hydrolase_fold"/>
</dbReference>
<gene>
    <name evidence="13" type="ORF">L0U89_00790</name>
</gene>
<keyword evidence="6" id="KW-0031">Aminopeptidase</keyword>
<reference evidence="13 14" key="1">
    <citation type="submission" date="2022-01" db="EMBL/GenBank/DDBJ databases">
        <title>Mariniradius saccharolyticus sp. nov., isolated from sediment of a river.</title>
        <authorList>
            <person name="Liu H."/>
        </authorList>
    </citation>
    <scope>NUCLEOTIDE SEQUENCE [LARGE SCALE GENOMIC DNA]</scope>
    <source>
        <strain evidence="13 14">RY-2</strain>
    </source>
</reference>
<sequence length="356" mass="40026">MIRILPIVFLLSISTAFAQVLDEMSPAKDLIQELRRIHTPKGIETLEQINLNGSQQWISIRGKDRDNPILLFLHGGPASPMMPTAWAFQGPWEDYFTVVQWDQRAAGKNWVGTDTTLIAEQLKFGTLIQDAYQLVEHLRLRFGQEKIFLMGYSYGAGIGVRMAARIPDKLHAYIGIGQMAPGNPEAVIYQTLLRLAQDAQNTEALEELKSLAPYPNPNGQTPVGKLLAVRKWSRKFNGGWYGKSDFELLFALPSLSPEYTIEDIDNLAKSTPWISRRILSNGGAPDFPQSFDIPMILMMGRHDLHTPYESAIKYWESIAAPSKQVITFDYSGHVPFLEEPGKFLVELVNKVKPLAD</sequence>
<keyword evidence="7" id="KW-0963">Cytoplasm</keyword>
<comment type="similarity">
    <text evidence="3">Belongs to the peptidase S33 family.</text>
</comment>
<keyword evidence="14" id="KW-1185">Reference proteome</keyword>
<dbReference type="EC" id="3.4.11.5" evidence="4"/>
<dbReference type="EMBL" id="JAKEVZ010000001">
    <property type="protein sequence ID" value="MCF1749590.1"/>
    <property type="molecule type" value="Genomic_DNA"/>
</dbReference>
<dbReference type="Gene3D" id="3.40.50.1820">
    <property type="entry name" value="alpha/beta hydrolase"/>
    <property type="match status" value="1"/>
</dbReference>
<feature type="domain" description="AB hydrolase-1" evidence="12">
    <location>
        <begin position="68"/>
        <end position="340"/>
    </location>
</feature>
<comment type="subcellular location">
    <subcellularLocation>
        <location evidence="2">Cytoplasm</location>
    </subcellularLocation>
</comment>
<keyword evidence="8" id="KW-0645">Protease</keyword>
<evidence type="ECO:0000256" key="7">
    <source>
        <dbReference type="ARBA" id="ARBA00022490"/>
    </source>
</evidence>